<dbReference type="RefSeq" id="WP_167228422.1">
    <property type="nucleotide sequence ID" value="NZ_JAAQPH010000019.1"/>
</dbReference>
<feature type="binding site" evidence="2">
    <location>
        <position position="159"/>
    </location>
    <ligand>
        <name>substrate</name>
    </ligand>
</feature>
<dbReference type="PANTHER" id="PTHR33376:SF5">
    <property type="entry name" value="EXTRACYTOPLASMIC SOLUTE RECEPTOR PROTEIN"/>
    <property type="match status" value="1"/>
</dbReference>
<name>A0A967F175_9PROT</name>
<evidence type="ECO:0000313" key="6">
    <source>
        <dbReference type="Proteomes" id="UP000761264"/>
    </source>
</evidence>
<dbReference type="PROSITE" id="PS51318">
    <property type="entry name" value="TAT"/>
    <property type="match status" value="1"/>
</dbReference>
<dbReference type="Pfam" id="PF03480">
    <property type="entry name" value="DctP"/>
    <property type="match status" value="1"/>
</dbReference>
<dbReference type="PIRSF" id="PIRSF039026">
    <property type="entry name" value="SiaP"/>
    <property type="match status" value="1"/>
</dbReference>
<feature type="binding site" evidence="3">
    <location>
        <position position="218"/>
    </location>
    <ligand>
        <name>Na(+)</name>
        <dbReference type="ChEBI" id="CHEBI:29101"/>
    </ligand>
</feature>
<dbReference type="NCBIfam" id="NF037995">
    <property type="entry name" value="TRAP_S1"/>
    <property type="match status" value="1"/>
</dbReference>
<proteinExistence type="predicted"/>
<keyword evidence="6" id="KW-1185">Reference proteome</keyword>
<dbReference type="EMBL" id="JAAQPH010000019">
    <property type="protein sequence ID" value="NIA71117.1"/>
    <property type="molecule type" value="Genomic_DNA"/>
</dbReference>
<feature type="binding site" evidence="3">
    <location>
        <position position="243"/>
    </location>
    <ligand>
        <name>substrate</name>
    </ligand>
</feature>
<dbReference type="Gene3D" id="3.40.190.10">
    <property type="entry name" value="Periplasmic binding protein-like II"/>
    <property type="match status" value="1"/>
</dbReference>
<feature type="chain" id="PRO_5037422383" evidence="4">
    <location>
        <begin position="22"/>
        <end position="365"/>
    </location>
</feature>
<comment type="caution">
    <text evidence="5">The sequence shown here is derived from an EMBL/GenBank/DDBJ whole genome shotgun (WGS) entry which is preliminary data.</text>
</comment>
<organism evidence="5 6">
    <name type="scientific">Pelagibius litoralis</name>
    <dbReference type="NCBI Taxonomy" id="374515"/>
    <lineage>
        <taxon>Bacteria</taxon>
        <taxon>Pseudomonadati</taxon>
        <taxon>Pseudomonadota</taxon>
        <taxon>Alphaproteobacteria</taxon>
        <taxon>Rhodospirillales</taxon>
        <taxon>Rhodovibrionaceae</taxon>
        <taxon>Pelagibius</taxon>
    </lineage>
</organism>
<dbReference type="Gene3D" id="3.40.190.170">
    <property type="entry name" value="Bacterial extracellular solute-binding protein, family 7"/>
    <property type="match status" value="1"/>
</dbReference>
<dbReference type="GO" id="GO:0031317">
    <property type="term" value="C:tripartite ATP-independent periplasmic transporter complex"/>
    <property type="evidence" value="ECO:0007669"/>
    <property type="project" value="InterPro"/>
</dbReference>
<gene>
    <name evidence="5" type="ORF">HBA54_21185</name>
</gene>
<feature type="binding site" evidence="3">
    <location>
        <position position="217"/>
    </location>
    <ligand>
        <name>substrate</name>
    </ligand>
</feature>
<keyword evidence="1 4" id="KW-0732">Signal</keyword>
<dbReference type="CDD" id="cd13604">
    <property type="entry name" value="PBP2_TRAP_ketoacid_lactate_like"/>
    <property type="match status" value="1"/>
</dbReference>
<feature type="signal peptide" evidence="4">
    <location>
        <begin position="1"/>
        <end position="21"/>
    </location>
</feature>
<dbReference type="GO" id="GO:0055085">
    <property type="term" value="P:transmembrane transport"/>
    <property type="evidence" value="ECO:0007669"/>
    <property type="project" value="InterPro"/>
</dbReference>
<dbReference type="AlphaFoldDB" id="A0A967F175"/>
<dbReference type="InterPro" id="IPR038404">
    <property type="entry name" value="TRAP_DctP_sf"/>
</dbReference>
<dbReference type="InterPro" id="IPR018389">
    <property type="entry name" value="DctP_fam"/>
</dbReference>
<dbReference type="PANTHER" id="PTHR33376">
    <property type="match status" value="1"/>
</dbReference>
<evidence type="ECO:0000256" key="3">
    <source>
        <dbReference type="PIRSR" id="PIRSR039026-2"/>
    </source>
</evidence>
<dbReference type="SUPFAM" id="SSF53850">
    <property type="entry name" value="Periplasmic binding protein-like II"/>
    <property type="match status" value="1"/>
</dbReference>
<dbReference type="GO" id="GO:0046872">
    <property type="term" value="F:metal ion binding"/>
    <property type="evidence" value="ECO:0007669"/>
    <property type="project" value="UniProtKB-KW"/>
</dbReference>
<dbReference type="Proteomes" id="UP000761264">
    <property type="component" value="Unassembled WGS sequence"/>
</dbReference>
<sequence length="365" mass="39499">MKRRSFVKGAGIAAAAGTAAAATTLAAPAIAQGRVEWNMVMPWPKGTPGVGVNAERFAQRVIAMSDGRINIRTFGAGELVPPFESFDAVQSGTADIMHGTPYFWVGKSKAFNYFTTLPFGLNAIEMPAWLTYGGGQELWDEVYADFGLKPFYAGSSGLQAGGWFKTEINSLDDLQGLKIRIAGLGGEVMRRVGAVVVLLPPGEILPSMQSGAIDAAEWIGPWNDVAFGLQKVARYYYVPAFHEPGPGLEITVNKAKFDALPADLQAIVQGAAAATAQETTTDFTYHNIQAFGPLLNDYDVELRSFSDDIVARLGEVTREVAEEIGATDALTQKIHVSYIDFTRKAAAYQGSFDETMLRQRRLVWA</sequence>
<dbReference type="InterPro" id="IPR006311">
    <property type="entry name" value="TAT_signal"/>
</dbReference>
<feature type="binding site" evidence="2">
    <location>
        <position position="180"/>
    </location>
    <ligand>
        <name>substrate</name>
    </ligand>
</feature>
<evidence type="ECO:0000256" key="2">
    <source>
        <dbReference type="PIRSR" id="PIRSR039026-1"/>
    </source>
</evidence>
<reference evidence="5" key="1">
    <citation type="submission" date="2020-03" db="EMBL/GenBank/DDBJ databases">
        <title>Genome of Pelagibius litoralis DSM 21314T.</title>
        <authorList>
            <person name="Wang G."/>
        </authorList>
    </citation>
    <scope>NUCLEOTIDE SEQUENCE</scope>
    <source>
        <strain evidence="5">DSM 21314</strain>
    </source>
</reference>
<evidence type="ECO:0000313" key="5">
    <source>
        <dbReference type="EMBL" id="NIA71117.1"/>
    </source>
</evidence>
<evidence type="ECO:0000256" key="4">
    <source>
        <dbReference type="SAM" id="SignalP"/>
    </source>
</evidence>
<keyword evidence="3" id="KW-0479">Metal-binding</keyword>
<evidence type="ECO:0000256" key="1">
    <source>
        <dbReference type="ARBA" id="ARBA00022729"/>
    </source>
</evidence>
<dbReference type="InterPro" id="IPR026289">
    <property type="entry name" value="SBP_TakP-like"/>
</dbReference>
<accession>A0A967F175</accession>
<protein>
    <submittedName>
        <fullName evidence="5">TRAP transporter substrate-binding protein</fullName>
    </submittedName>
</protein>